<protein>
    <submittedName>
        <fullName evidence="1">Uncharacterized protein</fullName>
    </submittedName>
</protein>
<accession>A0A401USR0</accession>
<reference evidence="1 2" key="1">
    <citation type="submission" date="2018-11" db="EMBL/GenBank/DDBJ databases">
        <title>Genome sequencing and assembly of Clostridium tagluense strain A121.</title>
        <authorList>
            <person name="Murakami T."/>
            <person name="Segawa T."/>
            <person name="Shcherbakova V.A."/>
            <person name="Mori H."/>
            <person name="Yoshimura Y."/>
        </authorList>
    </citation>
    <scope>NUCLEOTIDE SEQUENCE [LARGE SCALE GENOMIC DNA]</scope>
    <source>
        <strain evidence="1 2">A121</strain>
    </source>
</reference>
<organism evidence="1 2">
    <name type="scientific">Clostridium tagluense</name>
    <dbReference type="NCBI Taxonomy" id="360422"/>
    <lineage>
        <taxon>Bacteria</taxon>
        <taxon>Bacillati</taxon>
        <taxon>Bacillota</taxon>
        <taxon>Clostridia</taxon>
        <taxon>Eubacteriales</taxon>
        <taxon>Clostridiaceae</taxon>
        <taxon>Clostridium</taxon>
    </lineage>
</organism>
<dbReference type="RefSeq" id="WP_125005393.1">
    <property type="nucleotide sequence ID" value="NZ_BHYK01000037.1"/>
</dbReference>
<sequence length="121" mass="14229">MSQFKVDIVKIGYCYVGGLGCQLTRHCVVITNKNKVIDISALLNNNKHNLKEIIDEDSIKYYIFAELDCSEYSRLLEEETYNPELKKGLVIYEKIMIQYLYENNLEVNDYDFNKYLLPLTK</sequence>
<dbReference type="AlphaFoldDB" id="A0A401USR0"/>
<comment type="caution">
    <text evidence="1">The sequence shown here is derived from an EMBL/GenBank/DDBJ whole genome shotgun (WGS) entry which is preliminary data.</text>
</comment>
<name>A0A401USR0_9CLOT</name>
<keyword evidence="2" id="KW-1185">Reference proteome</keyword>
<dbReference type="EMBL" id="BHYK01000037">
    <property type="protein sequence ID" value="GCD12583.1"/>
    <property type="molecule type" value="Genomic_DNA"/>
</dbReference>
<evidence type="ECO:0000313" key="2">
    <source>
        <dbReference type="Proteomes" id="UP000287872"/>
    </source>
</evidence>
<dbReference type="PROSITE" id="PS51257">
    <property type="entry name" value="PROKAR_LIPOPROTEIN"/>
    <property type="match status" value="1"/>
</dbReference>
<evidence type="ECO:0000313" key="1">
    <source>
        <dbReference type="EMBL" id="GCD12583.1"/>
    </source>
</evidence>
<gene>
    <name evidence="1" type="ORF">Ctaglu_42060</name>
</gene>
<proteinExistence type="predicted"/>
<dbReference type="Proteomes" id="UP000287872">
    <property type="component" value="Unassembled WGS sequence"/>
</dbReference>